<gene>
    <name evidence="7" type="ORF">TeGR_g4924</name>
</gene>
<evidence type="ECO:0000256" key="5">
    <source>
        <dbReference type="ARBA" id="ARBA00023136"/>
    </source>
</evidence>
<dbReference type="InterPro" id="IPR051213">
    <property type="entry name" value="START_lipid_transfer"/>
</dbReference>
<reference evidence="7 8" key="1">
    <citation type="journal article" date="2023" name="Commun. Biol.">
        <title>Genome analysis of Parmales, the sister group of diatoms, reveals the evolutionary specialization of diatoms from phago-mixotrophs to photoautotrophs.</title>
        <authorList>
            <person name="Ban H."/>
            <person name="Sato S."/>
            <person name="Yoshikawa S."/>
            <person name="Yamada K."/>
            <person name="Nakamura Y."/>
            <person name="Ichinomiya M."/>
            <person name="Sato N."/>
            <person name="Blanc-Mathieu R."/>
            <person name="Endo H."/>
            <person name="Kuwata A."/>
            <person name="Ogata H."/>
        </authorList>
    </citation>
    <scope>NUCLEOTIDE SEQUENCE [LARGE SCALE GENOMIC DNA]</scope>
</reference>
<feature type="transmembrane region" description="Helical" evidence="6">
    <location>
        <begin position="800"/>
        <end position="824"/>
    </location>
</feature>
<evidence type="ECO:0000256" key="1">
    <source>
        <dbReference type="ARBA" id="ARBA00004141"/>
    </source>
</evidence>
<evidence type="ECO:0000256" key="3">
    <source>
        <dbReference type="ARBA" id="ARBA00022692"/>
    </source>
</evidence>
<evidence type="ECO:0000313" key="7">
    <source>
        <dbReference type="EMBL" id="GMI28249.1"/>
    </source>
</evidence>
<keyword evidence="8" id="KW-1185">Reference proteome</keyword>
<dbReference type="Pfam" id="PF09815">
    <property type="entry name" value="XK-related"/>
    <property type="match status" value="1"/>
</dbReference>
<evidence type="ECO:0000313" key="8">
    <source>
        <dbReference type="Proteomes" id="UP001165060"/>
    </source>
</evidence>
<dbReference type="EMBL" id="BRYB01004267">
    <property type="protein sequence ID" value="GMI28249.1"/>
    <property type="molecule type" value="Genomic_DNA"/>
</dbReference>
<evidence type="ECO:0000256" key="2">
    <source>
        <dbReference type="ARBA" id="ARBA00008789"/>
    </source>
</evidence>
<name>A0ABQ6MKI7_9STRA</name>
<feature type="transmembrane region" description="Helical" evidence="6">
    <location>
        <begin position="753"/>
        <end position="772"/>
    </location>
</feature>
<dbReference type="InterPro" id="IPR023393">
    <property type="entry name" value="START-like_dom_sf"/>
</dbReference>
<keyword evidence="3 6" id="KW-0812">Transmembrane</keyword>
<dbReference type="PANTHER" id="PTHR19308">
    <property type="entry name" value="PHOSPHATIDYLCHOLINE TRANSFER PROTEIN"/>
    <property type="match status" value="1"/>
</dbReference>
<dbReference type="Gene3D" id="3.30.530.20">
    <property type="match status" value="2"/>
</dbReference>
<feature type="transmembrane region" description="Helical" evidence="6">
    <location>
        <begin position="937"/>
        <end position="956"/>
    </location>
</feature>
<comment type="subcellular location">
    <subcellularLocation>
        <location evidence="1">Membrane</location>
        <topology evidence="1">Multi-pass membrane protein</topology>
    </subcellularLocation>
</comment>
<feature type="transmembrane region" description="Helical" evidence="6">
    <location>
        <begin position="647"/>
        <end position="669"/>
    </location>
</feature>
<keyword evidence="4 6" id="KW-1133">Transmembrane helix</keyword>
<proteinExistence type="inferred from homology"/>
<sequence length="976" mass="108961">MKAFVMTDSRQTYDAGELDLMARVKAKFAAAGTATFVALESPDKLVSMFSAASVGNVRATVMARTVVDAPFSQAAAWEVLKGSGRKHVKNHSSNGGLGLNAVQVNEHMNVVRAVYSVPVPGSKPREWVQLQIWKRASNAREITVIYHNTEHNRFPIRREHQRASSTIMIKFKELPREHAGLVQTKVTHIEQTSLLGGIPHFLQKQVSVHQLLSVTRMRKEFDESLLLDGVKRTELEAVIRSHASREALYSPEEEAIMEGGRNSFKLFNGKSAKDIVMLSPQTRGKVAFEDGESFAWGWSSTLVRAESVQVLAFVWDVMSRAQSRFDDLEKEVDEAPNAHNQVVYRKWKTPSAIRNRDFVGRMVWKREAGGFMVTTAPANTAKRGKGLQRMSSLGTMTASMTLRKNRLVLPVRGRCPLSMRISDEASGFTKIQLVINLDLGGTVARLGPILRSVVASELRYAEGIQQYFLQLREKADFDEVDGRALGYRLIYPDAENRSAPRKAVARIFKLHKGLSQLAQEFPWIVALIEEVVSGRLSMALAVKTKLECLSELQARDMGKSLSKALRARKTADAGVYQWKNQNPSMVELFKKYPWVEEMITTIGEEVLKNAPWGMFFRVVTGSGLSMIDLATDINVMMLYFDEPGQEGYGWVMLGMVLANFAFSSALVLLQNARMGRRHLLLEVLIVLSGLKPGIDAMRVVQNAKIREKQVFNPKLELTLTKCIEMFCESIPGCILQIHSLLLNGGKGKLRSKLFSIGVSAITTGMSSAAISYDFDADPANRKAMPLFYGYLPDDGTKRGVMYLCMVANGALMLLLRSIGVAMILFVNAKWCIAYFLGDYLLYFVYKLVRADFTYWLPTSSLQTDVLISFTFRLFAKLVCDYTGVLQFRGGGELGGLYYSVNTLTALLTPIIGTTLYVGSRGEDEVGGGGEERDLWSLVLLLGAAWLAIFFIFVLLMKKEYRHTFWSTMTGTDYVQS</sequence>
<dbReference type="SUPFAM" id="SSF55961">
    <property type="entry name" value="Bet v1-like"/>
    <property type="match status" value="2"/>
</dbReference>
<keyword evidence="5 6" id="KW-0472">Membrane</keyword>
<protein>
    <submittedName>
        <fullName evidence="7">Uncharacterized protein</fullName>
    </submittedName>
</protein>
<organism evidence="7 8">
    <name type="scientific">Tetraparma gracilis</name>
    <dbReference type="NCBI Taxonomy" id="2962635"/>
    <lineage>
        <taxon>Eukaryota</taxon>
        <taxon>Sar</taxon>
        <taxon>Stramenopiles</taxon>
        <taxon>Ochrophyta</taxon>
        <taxon>Bolidophyceae</taxon>
        <taxon>Parmales</taxon>
        <taxon>Triparmaceae</taxon>
        <taxon>Tetraparma</taxon>
    </lineage>
</organism>
<dbReference type="Proteomes" id="UP001165060">
    <property type="component" value="Unassembled WGS sequence"/>
</dbReference>
<feature type="transmembrane region" description="Helical" evidence="6">
    <location>
        <begin position="896"/>
        <end position="917"/>
    </location>
</feature>
<evidence type="ECO:0000256" key="6">
    <source>
        <dbReference type="SAM" id="Phobius"/>
    </source>
</evidence>
<comment type="caution">
    <text evidence="7">The sequence shown here is derived from an EMBL/GenBank/DDBJ whole genome shotgun (WGS) entry which is preliminary data.</text>
</comment>
<accession>A0ABQ6MKI7</accession>
<evidence type="ECO:0000256" key="4">
    <source>
        <dbReference type="ARBA" id="ARBA00022989"/>
    </source>
</evidence>
<comment type="similarity">
    <text evidence="2">Belongs to the XK family.</text>
</comment>
<feature type="non-terminal residue" evidence="7">
    <location>
        <position position="976"/>
    </location>
</feature>
<dbReference type="PANTHER" id="PTHR19308:SF14">
    <property type="entry name" value="START DOMAIN-CONTAINING PROTEIN"/>
    <property type="match status" value="1"/>
</dbReference>
<dbReference type="InterPro" id="IPR018629">
    <property type="entry name" value="XK-rel"/>
</dbReference>
<feature type="transmembrane region" description="Helical" evidence="6">
    <location>
        <begin position="831"/>
        <end position="848"/>
    </location>
</feature>